<proteinExistence type="predicted"/>
<accession>A0ABP8XFA4</accession>
<sequence length="333" mass="37223">MTSPSSRTLRLLSLLQTHRYWPGPELASRLEVSVRTLRRDVDRLRELGYPVTATRGVDGGYQLAAGAALPPLVVDDEEAVALAVGMQAATQGAVAGIEEPALRALTKVVQVMPPRLRRRVDALRGVTVPSTWGAPRADALDPEALIVVAQACRDSERIEFTYTARRPEPTNGADARDRPLRVRHVEPHRLVPLGRRWYLVAYDLDRHDWRSFRLDRLADPRRTGARFRPRELPTADAADFVQSGIRNRPGAWTVEAVVEAPAERLAHLERWATIEPVGPDRCLLRMATDDLDWPLLALGGCGAEFEVRSPPELTDRVREWAERFLRASGARAR</sequence>
<dbReference type="InterPro" id="IPR051534">
    <property type="entry name" value="CBASS_pafABC_assoc_protein"/>
</dbReference>
<gene>
    <name evidence="5" type="ORF">GCM10023215_52160</name>
</gene>
<dbReference type="InterPro" id="IPR026881">
    <property type="entry name" value="WYL_dom"/>
</dbReference>
<evidence type="ECO:0000256" key="1">
    <source>
        <dbReference type="ARBA" id="ARBA00023015"/>
    </source>
</evidence>
<reference evidence="6" key="1">
    <citation type="journal article" date="2019" name="Int. J. Syst. Evol. Microbiol.">
        <title>The Global Catalogue of Microorganisms (GCM) 10K type strain sequencing project: providing services to taxonomists for standard genome sequencing and annotation.</title>
        <authorList>
            <consortium name="The Broad Institute Genomics Platform"/>
            <consortium name="The Broad Institute Genome Sequencing Center for Infectious Disease"/>
            <person name="Wu L."/>
            <person name="Ma J."/>
        </authorList>
    </citation>
    <scope>NUCLEOTIDE SEQUENCE [LARGE SCALE GENOMIC DNA]</scope>
    <source>
        <strain evidence="6">JCM 18055</strain>
    </source>
</reference>
<dbReference type="Pfam" id="PF08279">
    <property type="entry name" value="HTH_11"/>
    <property type="match status" value="1"/>
</dbReference>
<dbReference type="PIRSF" id="PIRSF016838">
    <property type="entry name" value="PafC"/>
    <property type="match status" value="1"/>
</dbReference>
<dbReference type="InterPro" id="IPR057727">
    <property type="entry name" value="WCX_dom"/>
</dbReference>
<dbReference type="InterPro" id="IPR036390">
    <property type="entry name" value="WH_DNA-bd_sf"/>
</dbReference>
<dbReference type="EMBL" id="BAABIC010000021">
    <property type="protein sequence ID" value="GAA4705709.1"/>
    <property type="molecule type" value="Genomic_DNA"/>
</dbReference>
<organism evidence="5 6">
    <name type="scientific">Pseudonocardia yuanmonensis</name>
    <dbReference type="NCBI Taxonomy" id="1095914"/>
    <lineage>
        <taxon>Bacteria</taxon>
        <taxon>Bacillati</taxon>
        <taxon>Actinomycetota</taxon>
        <taxon>Actinomycetes</taxon>
        <taxon>Pseudonocardiales</taxon>
        <taxon>Pseudonocardiaceae</taxon>
        <taxon>Pseudonocardia</taxon>
    </lineage>
</organism>
<dbReference type="SUPFAM" id="SSF46785">
    <property type="entry name" value="Winged helix' DNA-binding domain"/>
    <property type="match status" value="1"/>
</dbReference>
<dbReference type="Gene3D" id="1.10.10.10">
    <property type="entry name" value="Winged helix-like DNA-binding domain superfamily/Winged helix DNA-binding domain"/>
    <property type="match status" value="1"/>
</dbReference>
<comment type="caution">
    <text evidence="5">The sequence shown here is derived from an EMBL/GenBank/DDBJ whole genome shotgun (WGS) entry which is preliminary data.</text>
</comment>
<dbReference type="PROSITE" id="PS00894">
    <property type="entry name" value="HTH_DEOR_1"/>
    <property type="match status" value="1"/>
</dbReference>
<dbReference type="Pfam" id="PF25583">
    <property type="entry name" value="WCX"/>
    <property type="match status" value="1"/>
</dbReference>
<keyword evidence="3" id="KW-0804">Transcription</keyword>
<keyword evidence="2" id="KW-0238">DNA-binding</keyword>
<dbReference type="InterPro" id="IPR001034">
    <property type="entry name" value="DeoR_HTH"/>
</dbReference>
<dbReference type="InterPro" id="IPR028349">
    <property type="entry name" value="PafC-like"/>
</dbReference>
<dbReference type="InterPro" id="IPR036388">
    <property type="entry name" value="WH-like_DNA-bd_sf"/>
</dbReference>
<dbReference type="PANTHER" id="PTHR34580:SF3">
    <property type="entry name" value="PROTEIN PAFB"/>
    <property type="match status" value="1"/>
</dbReference>
<evidence type="ECO:0000259" key="4">
    <source>
        <dbReference type="PROSITE" id="PS51000"/>
    </source>
</evidence>
<dbReference type="PROSITE" id="PS52050">
    <property type="entry name" value="WYL"/>
    <property type="match status" value="1"/>
</dbReference>
<keyword evidence="6" id="KW-1185">Reference proteome</keyword>
<dbReference type="InterPro" id="IPR018356">
    <property type="entry name" value="Tscrpt_reg_HTH_DeoR_CS"/>
</dbReference>
<dbReference type="RefSeq" id="WP_345383394.1">
    <property type="nucleotide sequence ID" value="NZ_BAABIC010000021.1"/>
</dbReference>
<protein>
    <submittedName>
        <fullName evidence="5">YafY family protein</fullName>
    </submittedName>
</protein>
<evidence type="ECO:0000313" key="5">
    <source>
        <dbReference type="EMBL" id="GAA4705709.1"/>
    </source>
</evidence>
<dbReference type="PANTHER" id="PTHR34580">
    <property type="match status" value="1"/>
</dbReference>
<keyword evidence="1" id="KW-0805">Transcription regulation</keyword>
<dbReference type="InterPro" id="IPR013196">
    <property type="entry name" value="HTH_11"/>
</dbReference>
<dbReference type="Proteomes" id="UP001500325">
    <property type="component" value="Unassembled WGS sequence"/>
</dbReference>
<feature type="domain" description="HTH deoR-type" evidence="4">
    <location>
        <begin position="4"/>
        <end position="59"/>
    </location>
</feature>
<dbReference type="Pfam" id="PF13280">
    <property type="entry name" value="WYL"/>
    <property type="match status" value="1"/>
</dbReference>
<dbReference type="PROSITE" id="PS51000">
    <property type="entry name" value="HTH_DEOR_2"/>
    <property type="match status" value="1"/>
</dbReference>
<evidence type="ECO:0000256" key="3">
    <source>
        <dbReference type="ARBA" id="ARBA00023163"/>
    </source>
</evidence>
<evidence type="ECO:0000256" key="2">
    <source>
        <dbReference type="ARBA" id="ARBA00023125"/>
    </source>
</evidence>
<name>A0ABP8XFA4_9PSEU</name>
<evidence type="ECO:0000313" key="6">
    <source>
        <dbReference type="Proteomes" id="UP001500325"/>
    </source>
</evidence>